<dbReference type="HOGENOM" id="CLU_1768376_0_0_1"/>
<feature type="compositionally biased region" description="Basic and acidic residues" evidence="1">
    <location>
        <begin position="10"/>
        <end position="38"/>
    </location>
</feature>
<name>A0A0C9X987_9AGAR</name>
<organism evidence="2 3">
    <name type="scientific">Laccaria amethystina LaAM-08-1</name>
    <dbReference type="NCBI Taxonomy" id="1095629"/>
    <lineage>
        <taxon>Eukaryota</taxon>
        <taxon>Fungi</taxon>
        <taxon>Dikarya</taxon>
        <taxon>Basidiomycota</taxon>
        <taxon>Agaricomycotina</taxon>
        <taxon>Agaricomycetes</taxon>
        <taxon>Agaricomycetidae</taxon>
        <taxon>Agaricales</taxon>
        <taxon>Agaricineae</taxon>
        <taxon>Hydnangiaceae</taxon>
        <taxon>Laccaria</taxon>
    </lineage>
</organism>
<reference evidence="3" key="2">
    <citation type="submission" date="2015-01" db="EMBL/GenBank/DDBJ databases">
        <title>Evolutionary Origins and Diversification of the Mycorrhizal Mutualists.</title>
        <authorList>
            <consortium name="DOE Joint Genome Institute"/>
            <consortium name="Mycorrhizal Genomics Consortium"/>
            <person name="Kohler A."/>
            <person name="Kuo A."/>
            <person name="Nagy L.G."/>
            <person name="Floudas D."/>
            <person name="Copeland A."/>
            <person name="Barry K.W."/>
            <person name="Cichocki N."/>
            <person name="Veneault-Fourrey C."/>
            <person name="LaButti K."/>
            <person name="Lindquist E.A."/>
            <person name="Lipzen A."/>
            <person name="Lundell T."/>
            <person name="Morin E."/>
            <person name="Murat C."/>
            <person name="Riley R."/>
            <person name="Ohm R."/>
            <person name="Sun H."/>
            <person name="Tunlid A."/>
            <person name="Henrissat B."/>
            <person name="Grigoriev I.V."/>
            <person name="Hibbett D.S."/>
            <person name="Martin F."/>
        </authorList>
    </citation>
    <scope>NUCLEOTIDE SEQUENCE [LARGE SCALE GENOMIC DNA]</scope>
    <source>
        <strain evidence="3">LaAM-08-1</strain>
    </source>
</reference>
<reference evidence="2 3" key="1">
    <citation type="submission" date="2014-04" db="EMBL/GenBank/DDBJ databases">
        <authorList>
            <consortium name="DOE Joint Genome Institute"/>
            <person name="Kuo A."/>
            <person name="Kohler A."/>
            <person name="Nagy L.G."/>
            <person name="Floudas D."/>
            <person name="Copeland A."/>
            <person name="Barry K.W."/>
            <person name="Cichocki N."/>
            <person name="Veneault-Fourrey C."/>
            <person name="LaButti K."/>
            <person name="Lindquist E.A."/>
            <person name="Lipzen A."/>
            <person name="Lundell T."/>
            <person name="Morin E."/>
            <person name="Murat C."/>
            <person name="Sun H."/>
            <person name="Tunlid A."/>
            <person name="Henrissat B."/>
            <person name="Grigoriev I.V."/>
            <person name="Hibbett D.S."/>
            <person name="Martin F."/>
            <person name="Nordberg H.P."/>
            <person name="Cantor M.N."/>
            <person name="Hua S.X."/>
        </authorList>
    </citation>
    <scope>NUCLEOTIDE SEQUENCE [LARGE SCALE GENOMIC DNA]</scope>
    <source>
        <strain evidence="2 3">LaAM-08-1</strain>
    </source>
</reference>
<evidence type="ECO:0000313" key="3">
    <source>
        <dbReference type="Proteomes" id="UP000054477"/>
    </source>
</evidence>
<protein>
    <submittedName>
        <fullName evidence="2">Uncharacterized protein</fullName>
    </submittedName>
</protein>
<feature type="region of interest" description="Disordered" evidence="1">
    <location>
        <begin position="1"/>
        <end position="38"/>
    </location>
</feature>
<sequence length="147" mass="17046">MNMKIKKRKEREEKNEKERVKGEGKGREGKGREWGGRRVEEGEGSGLWIVQHEAWAVPSVDQVLSIFRVFNEAEARRVSFAINASIRAEQHARRKKQIVRLLLLGQILMRVWAQGNQRLYNQVNTMPSTKNHSQVSPKILTDNLKMQ</sequence>
<dbReference type="Proteomes" id="UP000054477">
    <property type="component" value="Unassembled WGS sequence"/>
</dbReference>
<accession>A0A0C9X987</accession>
<dbReference type="AlphaFoldDB" id="A0A0C9X987"/>
<proteinExistence type="predicted"/>
<keyword evidence="3" id="KW-1185">Reference proteome</keyword>
<evidence type="ECO:0000256" key="1">
    <source>
        <dbReference type="SAM" id="MobiDB-lite"/>
    </source>
</evidence>
<gene>
    <name evidence="2" type="ORF">K443DRAFT_123886</name>
</gene>
<dbReference type="EMBL" id="KN838680">
    <property type="protein sequence ID" value="KIJ97953.1"/>
    <property type="molecule type" value="Genomic_DNA"/>
</dbReference>
<evidence type="ECO:0000313" key="2">
    <source>
        <dbReference type="EMBL" id="KIJ97953.1"/>
    </source>
</evidence>